<dbReference type="EMBL" id="JANIIK010000112">
    <property type="protein sequence ID" value="KAJ3594197.1"/>
    <property type="molecule type" value="Genomic_DNA"/>
</dbReference>
<comment type="caution">
    <text evidence="2">The sequence shown here is derived from an EMBL/GenBank/DDBJ whole genome shotgun (WGS) entry which is preliminary data.</text>
</comment>
<gene>
    <name evidence="2" type="ORF">NHX12_006528</name>
</gene>
<organism evidence="2 3">
    <name type="scientific">Muraenolepis orangiensis</name>
    <name type="common">Patagonian moray cod</name>
    <dbReference type="NCBI Taxonomy" id="630683"/>
    <lineage>
        <taxon>Eukaryota</taxon>
        <taxon>Metazoa</taxon>
        <taxon>Chordata</taxon>
        <taxon>Craniata</taxon>
        <taxon>Vertebrata</taxon>
        <taxon>Euteleostomi</taxon>
        <taxon>Actinopterygii</taxon>
        <taxon>Neopterygii</taxon>
        <taxon>Teleostei</taxon>
        <taxon>Neoteleostei</taxon>
        <taxon>Acanthomorphata</taxon>
        <taxon>Zeiogadaria</taxon>
        <taxon>Gadariae</taxon>
        <taxon>Gadiformes</taxon>
        <taxon>Muraenolepidoidei</taxon>
        <taxon>Muraenolepididae</taxon>
        <taxon>Muraenolepis</taxon>
    </lineage>
</organism>
<reference evidence="2" key="1">
    <citation type="submission" date="2022-07" db="EMBL/GenBank/DDBJ databases">
        <title>Chromosome-level genome of Muraenolepis orangiensis.</title>
        <authorList>
            <person name="Kim J."/>
        </authorList>
    </citation>
    <scope>NUCLEOTIDE SEQUENCE</scope>
    <source>
        <strain evidence="2">KU_S4_2022</strain>
        <tissue evidence="2">Muscle</tissue>
    </source>
</reference>
<dbReference type="AlphaFoldDB" id="A0A9Q0DX79"/>
<feature type="region of interest" description="Disordered" evidence="1">
    <location>
        <begin position="1"/>
        <end position="82"/>
    </location>
</feature>
<keyword evidence="3" id="KW-1185">Reference proteome</keyword>
<dbReference type="Proteomes" id="UP001148018">
    <property type="component" value="Unassembled WGS sequence"/>
</dbReference>
<feature type="compositionally biased region" description="Basic and acidic residues" evidence="1">
    <location>
        <begin position="1"/>
        <end position="16"/>
    </location>
</feature>
<evidence type="ECO:0000256" key="1">
    <source>
        <dbReference type="SAM" id="MobiDB-lite"/>
    </source>
</evidence>
<feature type="compositionally biased region" description="Polar residues" evidence="1">
    <location>
        <begin position="64"/>
        <end position="73"/>
    </location>
</feature>
<name>A0A9Q0DX79_9TELE</name>
<evidence type="ECO:0000313" key="2">
    <source>
        <dbReference type="EMBL" id="KAJ3594197.1"/>
    </source>
</evidence>
<proteinExistence type="predicted"/>
<evidence type="ECO:0000313" key="3">
    <source>
        <dbReference type="Proteomes" id="UP001148018"/>
    </source>
</evidence>
<sequence>MDKKDEEGTERNKSAKAESLSPQLLPHGASPLRVSPTMKHQIDRTTSTIASRAQGIHRARVVSWETTASSQEPNNNNNQEKR</sequence>
<dbReference type="OrthoDB" id="10487605at2759"/>
<accession>A0A9Q0DX79</accession>
<protein>
    <submittedName>
        <fullName evidence="2">Uncharacterized protein</fullName>
    </submittedName>
</protein>